<accession>A0ABD2LCV3</accession>
<keyword evidence="3" id="KW-1185">Reference proteome</keyword>
<sequence>MSSRRFLLPSVAFRRPINMTDDAAAKVKYIGRQNSGFASLGGTEGDEFERRIGGEREGGGELEERGGNWAEWNGRNKKHGN</sequence>
<evidence type="ECO:0000313" key="3">
    <source>
        <dbReference type="Proteomes" id="UP001620626"/>
    </source>
</evidence>
<evidence type="ECO:0000313" key="2">
    <source>
        <dbReference type="EMBL" id="KAL3113063.1"/>
    </source>
</evidence>
<feature type="compositionally biased region" description="Basic and acidic residues" evidence="1">
    <location>
        <begin position="51"/>
        <end position="66"/>
    </location>
</feature>
<evidence type="ECO:0000256" key="1">
    <source>
        <dbReference type="SAM" id="MobiDB-lite"/>
    </source>
</evidence>
<gene>
    <name evidence="2" type="ORF">niasHT_013528</name>
</gene>
<proteinExistence type="predicted"/>
<feature type="region of interest" description="Disordered" evidence="1">
    <location>
        <begin position="51"/>
        <end position="81"/>
    </location>
</feature>
<reference evidence="2 3" key="1">
    <citation type="submission" date="2024-10" db="EMBL/GenBank/DDBJ databases">
        <authorList>
            <person name="Kim D."/>
        </authorList>
    </citation>
    <scope>NUCLEOTIDE SEQUENCE [LARGE SCALE GENOMIC DNA]</scope>
    <source>
        <strain evidence="2">BH-2024</strain>
    </source>
</reference>
<dbReference type="EMBL" id="JBICBT010000458">
    <property type="protein sequence ID" value="KAL3113063.1"/>
    <property type="molecule type" value="Genomic_DNA"/>
</dbReference>
<dbReference type="AlphaFoldDB" id="A0ABD2LCV3"/>
<comment type="caution">
    <text evidence="2">The sequence shown here is derived from an EMBL/GenBank/DDBJ whole genome shotgun (WGS) entry which is preliminary data.</text>
</comment>
<protein>
    <submittedName>
        <fullName evidence="2">Uncharacterized protein</fullName>
    </submittedName>
</protein>
<organism evidence="2 3">
    <name type="scientific">Heterodera trifolii</name>
    <dbReference type="NCBI Taxonomy" id="157864"/>
    <lineage>
        <taxon>Eukaryota</taxon>
        <taxon>Metazoa</taxon>
        <taxon>Ecdysozoa</taxon>
        <taxon>Nematoda</taxon>
        <taxon>Chromadorea</taxon>
        <taxon>Rhabditida</taxon>
        <taxon>Tylenchina</taxon>
        <taxon>Tylenchomorpha</taxon>
        <taxon>Tylenchoidea</taxon>
        <taxon>Heteroderidae</taxon>
        <taxon>Heteroderinae</taxon>
        <taxon>Heterodera</taxon>
    </lineage>
</organism>
<name>A0ABD2LCV3_9BILA</name>
<dbReference type="Proteomes" id="UP001620626">
    <property type="component" value="Unassembled WGS sequence"/>
</dbReference>